<dbReference type="EMBL" id="SHLY01000002">
    <property type="protein sequence ID" value="TAA46760.1"/>
    <property type="molecule type" value="Genomic_DNA"/>
</dbReference>
<gene>
    <name evidence="2" type="ORF">EXY25_05760</name>
</gene>
<keyword evidence="1" id="KW-0732">Signal</keyword>
<feature type="signal peptide" evidence="1">
    <location>
        <begin position="1"/>
        <end position="21"/>
    </location>
</feature>
<evidence type="ECO:0000313" key="2">
    <source>
        <dbReference type="EMBL" id="TAA46760.1"/>
    </source>
</evidence>
<feature type="chain" id="PRO_5046799532" description="Adhesin domain-containing protein" evidence="1">
    <location>
        <begin position="22"/>
        <end position="211"/>
    </location>
</feature>
<evidence type="ECO:0008006" key="4">
    <source>
        <dbReference type="Google" id="ProtNLM"/>
    </source>
</evidence>
<organism evidence="2 3">
    <name type="scientific">Corallincola spongiicola</name>
    <dbReference type="NCBI Taxonomy" id="2520508"/>
    <lineage>
        <taxon>Bacteria</taxon>
        <taxon>Pseudomonadati</taxon>
        <taxon>Pseudomonadota</taxon>
        <taxon>Gammaproteobacteria</taxon>
        <taxon>Alteromonadales</taxon>
        <taxon>Psychromonadaceae</taxon>
        <taxon>Corallincola</taxon>
    </lineage>
</organism>
<protein>
    <recommendedName>
        <fullName evidence="4">Adhesin domain-containing protein</fullName>
    </recommendedName>
</protein>
<evidence type="ECO:0000313" key="3">
    <source>
        <dbReference type="Proteomes" id="UP000292544"/>
    </source>
</evidence>
<keyword evidence="3" id="KW-1185">Reference proteome</keyword>
<reference evidence="3" key="1">
    <citation type="submission" date="2019-02" db="EMBL/GenBank/DDBJ databases">
        <title>Draft genome sequence of Muricauda sp. 176CP4-71.</title>
        <authorList>
            <person name="Park J.-S."/>
        </authorList>
    </citation>
    <scope>NUCLEOTIDE SEQUENCE [LARGE SCALE GENOMIC DNA]</scope>
    <source>
        <strain evidence="3">176GS2-150</strain>
    </source>
</reference>
<sequence length="211" mass="22543">MGMFLPTVILASLLVSTQTWAEQPTRTFEQTLSLQGVQTLAISVHVGSIKILPTASDELQFTLQVDERDGWFTEAVNNANLLIEKSNGVLSISLAEDSYQEKWVLYLPKQITLDLDVGVGAADIADLAQSAEINVGVGDVAVSLPIATFQQVKGVSGVGDIDIETPDNSASEERHLVGNESHWQGTNTDGYSLSVEVGVGSAEIELRSGQS</sequence>
<accession>A0ABY1WQ54</accession>
<name>A0ABY1WQ54_9GAMM</name>
<dbReference type="Proteomes" id="UP000292544">
    <property type="component" value="Unassembled WGS sequence"/>
</dbReference>
<dbReference type="RefSeq" id="WP_130566072.1">
    <property type="nucleotide sequence ID" value="NZ_SHLY01000002.1"/>
</dbReference>
<comment type="caution">
    <text evidence="2">The sequence shown here is derived from an EMBL/GenBank/DDBJ whole genome shotgun (WGS) entry which is preliminary data.</text>
</comment>
<proteinExistence type="predicted"/>
<evidence type="ECO:0000256" key="1">
    <source>
        <dbReference type="SAM" id="SignalP"/>
    </source>
</evidence>